<keyword evidence="2" id="KW-1185">Reference proteome</keyword>
<evidence type="ECO:0000313" key="1">
    <source>
        <dbReference type="EMBL" id="EOB15274.1"/>
    </source>
</evidence>
<dbReference type="HOGENOM" id="CLU_1928199_0_0_1"/>
<dbReference type="VEuPathDB" id="MicrosporidiaDB:NBO_6g0026"/>
<dbReference type="Proteomes" id="UP000016927">
    <property type="component" value="Unassembled WGS sequence"/>
</dbReference>
<protein>
    <submittedName>
        <fullName evidence="1">Uncharacterized protein</fullName>
    </submittedName>
</protein>
<name>R0MBD7_NOSB1</name>
<accession>R0MBD7</accession>
<dbReference type="EMBL" id="KB908914">
    <property type="protein sequence ID" value="EOB15274.1"/>
    <property type="molecule type" value="Genomic_DNA"/>
</dbReference>
<organism evidence="1 2">
    <name type="scientific">Nosema bombycis (strain CQ1 / CVCC 102059)</name>
    <name type="common">Microsporidian parasite</name>
    <name type="synonym">Pebrine of silkworm</name>
    <dbReference type="NCBI Taxonomy" id="578461"/>
    <lineage>
        <taxon>Eukaryota</taxon>
        <taxon>Fungi</taxon>
        <taxon>Fungi incertae sedis</taxon>
        <taxon>Microsporidia</taxon>
        <taxon>Nosematidae</taxon>
        <taxon>Nosema</taxon>
    </lineage>
</organism>
<dbReference type="AlphaFoldDB" id="R0MBD7"/>
<sequence>MKNSILRKRLEIFIKEIIKDKEENDVKPINQHNNQTCINNIFTDHSLNLILKSHKELLRILVKNIQNKNWKSVYACLKMIWNLKSVRIEINLDKLEYIKRELLNEIGECREAYFLFNKMLKDKYFRDCRRL</sequence>
<proteinExistence type="predicted"/>
<gene>
    <name evidence="1" type="ORF">NBO_6g0026</name>
</gene>
<reference evidence="1 2" key="1">
    <citation type="journal article" date="2013" name="BMC Genomics">
        <title>Comparative genomics of parasitic silkworm microsporidia reveal an association between genome expansion and host adaptation.</title>
        <authorList>
            <person name="Pan G."/>
            <person name="Xu J."/>
            <person name="Li T."/>
            <person name="Xia Q."/>
            <person name="Liu S.L."/>
            <person name="Zhang G."/>
            <person name="Li S."/>
            <person name="Li C."/>
            <person name="Liu H."/>
            <person name="Yang L."/>
            <person name="Liu T."/>
            <person name="Zhang X."/>
            <person name="Wu Z."/>
            <person name="Fan W."/>
            <person name="Dang X."/>
            <person name="Xiang H."/>
            <person name="Tao M."/>
            <person name="Li Y."/>
            <person name="Hu J."/>
            <person name="Li Z."/>
            <person name="Lin L."/>
            <person name="Luo J."/>
            <person name="Geng L."/>
            <person name="Wang L."/>
            <person name="Long M."/>
            <person name="Wan Y."/>
            <person name="He N."/>
            <person name="Zhang Z."/>
            <person name="Lu C."/>
            <person name="Keeling P.J."/>
            <person name="Wang J."/>
            <person name="Xiang Z."/>
            <person name="Zhou Z."/>
        </authorList>
    </citation>
    <scope>NUCLEOTIDE SEQUENCE [LARGE SCALE GENOMIC DNA]</scope>
    <source>
        <strain evidence="2">CQ1 / CVCC 102059</strain>
    </source>
</reference>
<evidence type="ECO:0000313" key="2">
    <source>
        <dbReference type="Proteomes" id="UP000016927"/>
    </source>
</evidence>